<accession>A0A9P1HDR9</accession>
<feature type="domain" description="CoA carboxyltransferase N-terminal" evidence="6">
    <location>
        <begin position="47"/>
        <end position="298"/>
    </location>
</feature>
<evidence type="ECO:0000256" key="1">
    <source>
        <dbReference type="ARBA" id="ARBA00025711"/>
    </source>
</evidence>
<proteinExistence type="predicted"/>
<name>A0A9P1HDR9_9PEZI</name>
<protein>
    <recommendedName>
        <fullName evidence="2">methylcrotonoyl-CoA carboxylase</fullName>
        <ecNumber evidence="2">6.4.1.4</ecNumber>
    </recommendedName>
    <alternativeName>
        <fullName evidence="4">3-methylcrotonyl-CoA carboxylase 2</fullName>
    </alternativeName>
    <alternativeName>
        <fullName evidence="3">3-methylcrotonyl-CoA:carbon dioxide ligase subunit beta</fullName>
    </alternativeName>
</protein>
<evidence type="ECO:0000259" key="6">
    <source>
        <dbReference type="PROSITE" id="PS50980"/>
    </source>
</evidence>
<dbReference type="OrthoDB" id="439921at2759"/>
<dbReference type="EC" id="6.4.1.4" evidence="2"/>
<evidence type="ECO:0000313" key="7">
    <source>
        <dbReference type="EMBL" id="CAI4220193.1"/>
    </source>
</evidence>
<dbReference type="AlphaFoldDB" id="A0A9P1HDR9"/>
<evidence type="ECO:0000313" key="8">
    <source>
        <dbReference type="Proteomes" id="UP000838763"/>
    </source>
</evidence>
<comment type="catalytic activity">
    <reaction evidence="5">
        <text>3-methylbut-2-enoyl-CoA + hydrogencarbonate + ATP = 3-methyl-(2E)-glutaconyl-CoA + ADP + phosphate + H(+)</text>
        <dbReference type="Rhea" id="RHEA:13589"/>
        <dbReference type="ChEBI" id="CHEBI:15378"/>
        <dbReference type="ChEBI" id="CHEBI:17544"/>
        <dbReference type="ChEBI" id="CHEBI:30616"/>
        <dbReference type="ChEBI" id="CHEBI:43474"/>
        <dbReference type="ChEBI" id="CHEBI:57344"/>
        <dbReference type="ChEBI" id="CHEBI:57346"/>
        <dbReference type="ChEBI" id="CHEBI:456216"/>
        <dbReference type="EC" id="6.4.1.4"/>
    </reaction>
</comment>
<dbReference type="PROSITE" id="PS50980">
    <property type="entry name" value="COA_CT_NTER"/>
    <property type="match status" value="1"/>
</dbReference>
<dbReference type="Gene3D" id="3.90.226.10">
    <property type="entry name" value="2-enoyl-CoA Hydratase, Chain A, domain 1"/>
    <property type="match status" value="2"/>
</dbReference>
<dbReference type="SUPFAM" id="SSF52096">
    <property type="entry name" value="ClpP/crotonase"/>
    <property type="match status" value="2"/>
</dbReference>
<comment type="caution">
    <text evidence="7">The sequence shown here is derived from an EMBL/GenBank/DDBJ whole genome shotgun (WGS) entry which is preliminary data.</text>
</comment>
<dbReference type="PANTHER" id="PTHR22855:SF46">
    <property type="entry name" value="METHYLCROTONOYL-COA CARBOXYLASE"/>
    <property type="match status" value="1"/>
</dbReference>
<sequence>MRKSRRREVRRWCGSRDLWKATMSRALIFMGLKDLDFIDTPSPTVPLSETNAEAWSGILDKYYEALDNASSQGTTASQDPRDRVNLLLDSDSPFLELCALAGHDMEDSSASASLVAGIGKVCGRMCLILSHIPTLSGGAWNELTVLKQNRVTQIATECDLPMIGLVQSAGVFLPQQFRVFHKGGQIFRDLAIRSAQGKPNCTVVFGSSTAGGAYHPAMSDYTIFVENQAQVFLGGPPLVKMATGEIVDAETLGGAKMHATVTGLADQIATDEFDAIRKARDWVKTLKAPVSEPAVTKSLPPRYSPAELLQVVDPDIRKALNMREVILRVVDDSRWLDYKPTYGRNLITAWADIHGTVYDPEATGWVLLQTKFQS</sequence>
<dbReference type="InterPro" id="IPR029045">
    <property type="entry name" value="ClpP/crotonase-like_dom_sf"/>
</dbReference>
<dbReference type="EMBL" id="CALLCH030000021">
    <property type="protein sequence ID" value="CAI4220193.1"/>
    <property type="molecule type" value="Genomic_DNA"/>
</dbReference>
<evidence type="ECO:0000256" key="2">
    <source>
        <dbReference type="ARBA" id="ARBA00026116"/>
    </source>
</evidence>
<dbReference type="InterPro" id="IPR045190">
    <property type="entry name" value="MCCB/AccD1-like"/>
</dbReference>
<comment type="pathway">
    <text evidence="1">Amino-acid degradation; L-leucine degradation; (S)-3-hydroxy-3-methylglutaryl-CoA from 3-isovaleryl-CoA: step 2/3.</text>
</comment>
<evidence type="ECO:0000256" key="4">
    <source>
        <dbReference type="ARBA" id="ARBA00031404"/>
    </source>
</evidence>
<organism evidence="7 8">
    <name type="scientific">Parascedosporium putredinis</name>
    <dbReference type="NCBI Taxonomy" id="1442378"/>
    <lineage>
        <taxon>Eukaryota</taxon>
        <taxon>Fungi</taxon>
        <taxon>Dikarya</taxon>
        <taxon>Ascomycota</taxon>
        <taxon>Pezizomycotina</taxon>
        <taxon>Sordariomycetes</taxon>
        <taxon>Hypocreomycetidae</taxon>
        <taxon>Microascales</taxon>
        <taxon>Microascaceae</taxon>
        <taxon>Parascedosporium</taxon>
    </lineage>
</organism>
<dbReference type="InterPro" id="IPR034733">
    <property type="entry name" value="AcCoA_carboxyl_beta"/>
</dbReference>
<dbReference type="Proteomes" id="UP000838763">
    <property type="component" value="Unassembled WGS sequence"/>
</dbReference>
<evidence type="ECO:0000256" key="5">
    <source>
        <dbReference type="ARBA" id="ARBA00052347"/>
    </source>
</evidence>
<dbReference type="InterPro" id="IPR011762">
    <property type="entry name" value="COA_CT_N"/>
</dbReference>
<dbReference type="PANTHER" id="PTHR22855">
    <property type="entry name" value="ACETYL, PROPIONYL, PYRUVATE, AND GLUTACONYL CARBOXYLASE-RELATED"/>
    <property type="match status" value="1"/>
</dbReference>
<evidence type="ECO:0000256" key="3">
    <source>
        <dbReference type="ARBA" id="ARBA00031237"/>
    </source>
</evidence>
<gene>
    <name evidence="7" type="ORF">PPNO1_LOCUS9734</name>
</gene>
<reference evidence="7" key="1">
    <citation type="submission" date="2022-11" db="EMBL/GenBank/DDBJ databases">
        <authorList>
            <person name="Scott C."/>
            <person name="Bruce N."/>
        </authorList>
    </citation>
    <scope>NUCLEOTIDE SEQUENCE</scope>
</reference>
<dbReference type="Pfam" id="PF01039">
    <property type="entry name" value="Carboxyl_trans"/>
    <property type="match status" value="1"/>
</dbReference>
<keyword evidence="8" id="KW-1185">Reference proteome</keyword>
<dbReference type="GO" id="GO:0004485">
    <property type="term" value="F:methylcrotonoyl-CoA carboxylase activity"/>
    <property type="evidence" value="ECO:0007669"/>
    <property type="project" value="UniProtKB-EC"/>
</dbReference>